<feature type="transmembrane region" description="Helical" evidence="2">
    <location>
        <begin position="40"/>
        <end position="59"/>
    </location>
</feature>
<evidence type="ECO:0000256" key="2">
    <source>
        <dbReference type="SAM" id="Phobius"/>
    </source>
</evidence>
<evidence type="ECO:0000313" key="3">
    <source>
        <dbReference type="EMBL" id="OZI50123.1"/>
    </source>
</evidence>
<keyword evidence="2" id="KW-1133">Transmembrane helix</keyword>
<keyword evidence="2" id="KW-0472">Membrane</keyword>
<evidence type="ECO:0000256" key="1">
    <source>
        <dbReference type="SAM" id="MobiDB-lite"/>
    </source>
</evidence>
<protein>
    <submittedName>
        <fullName evidence="3">Uncharacterized protein</fullName>
    </submittedName>
</protein>
<feature type="compositionally biased region" description="Pro residues" evidence="1">
    <location>
        <begin position="302"/>
        <end position="328"/>
    </location>
</feature>
<proteinExistence type="predicted"/>
<reference evidence="3 4" key="1">
    <citation type="submission" date="2017-05" db="EMBL/GenBank/DDBJ databases">
        <title>Complete and WGS of Bordetella genogroups.</title>
        <authorList>
            <person name="Spilker T."/>
            <person name="LiPuma J."/>
        </authorList>
    </citation>
    <scope>NUCLEOTIDE SEQUENCE [LARGE SCALE GENOMIC DNA]</scope>
    <source>
        <strain evidence="3 4">AU10456</strain>
    </source>
</reference>
<gene>
    <name evidence="3" type="ORF">CAL25_12360</name>
</gene>
<accession>A0A261TNC7</accession>
<dbReference type="EMBL" id="NEVP01000007">
    <property type="protein sequence ID" value="OZI50123.1"/>
    <property type="molecule type" value="Genomic_DNA"/>
</dbReference>
<organism evidence="3 4">
    <name type="scientific">Bordetella genomosp. 5</name>
    <dbReference type="NCBI Taxonomy" id="1395608"/>
    <lineage>
        <taxon>Bacteria</taxon>
        <taxon>Pseudomonadati</taxon>
        <taxon>Pseudomonadota</taxon>
        <taxon>Betaproteobacteria</taxon>
        <taxon>Burkholderiales</taxon>
        <taxon>Alcaligenaceae</taxon>
        <taxon>Bordetella</taxon>
    </lineage>
</organism>
<feature type="region of interest" description="Disordered" evidence="1">
    <location>
        <begin position="1"/>
        <end position="32"/>
    </location>
</feature>
<comment type="caution">
    <text evidence="3">The sequence shown here is derived from an EMBL/GenBank/DDBJ whole genome shotgun (WGS) entry which is preliminary data.</text>
</comment>
<name>A0A261TNC7_9BORD</name>
<dbReference type="Proteomes" id="UP000216913">
    <property type="component" value="Unassembled WGS sequence"/>
</dbReference>
<evidence type="ECO:0000313" key="4">
    <source>
        <dbReference type="Proteomes" id="UP000216913"/>
    </source>
</evidence>
<sequence length="336" mass="35075">MTIARSPIARHAGRHAGSPGAPRHPTLMQGARRNTARRRAVLIAVACVGVIGVMLASAARAGAMPALPSLPAATEVVVLGEGVRLFGAPARMAVFRSAHEVADLLDYVATRHPDFNQLHIEPQRITLAAVGGVCSRSISVAQVDGGGSVGSIASICQASMSGPGEASARRADTHRDVGTAEFALPSSELLLDVSFTEDEQEVQQQVWASPLSAQHLDQAFRRRLAAEGWQEEAPVQDAPVPGGPTSEARSAQHWRTGETLAYVINPTAAGGAGASGLWLRRTRPAGSQAGSGHWAMRQVPPRIPAQVPPQIPAPASPQTPAQIPPQIPPHLAGATR</sequence>
<feature type="region of interest" description="Disordered" evidence="1">
    <location>
        <begin position="302"/>
        <end position="336"/>
    </location>
</feature>
<keyword evidence="4" id="KW-1185">Reference proteome</keyword>
<keyword evidence="2" id="KW-0812">Transmembrane</keyword>
<feature type="region of interest" description="Disordered" evidence="1">
    <location>
        <begin position="230"/>
        <end position="253"/>
    </location>
</feature>
<dbReference type="AlphaFoldDB" id="A0A261TNC7"/>